<evidence type="ECO:0000313" key="4">
    <source>
        <dbReference type="EMBL" id="KAK2579014.1"/>
    </source>
</evidence>
<dbReference type="PRINTS" id="PR00947">
    <property type="entry name" value="CUTICLE"/>
</dbReference>
<comment type="caution">
    <text evidence="4">The sequence shown here is derived from an EMBL/GenBank/DDBJ whole genome shotgun (WGS) entry which is preliminary data.</text>
</comment>
<gene>
    <name evidence="4" type="ORF">KPH14_002809</name>
</gene>
<dbReference type="InterPro" id="IPR000618">
    <property type="entry name" value="Insect_cuticle"/>
</dbReference>
<organism evidence="4 5">
    <name type="scientific">Odynerus spinipes</name>
    <dbReference type="NCBI Taxonomy" id="1348599"/>
    <lineage>
        <taxon>Eukaryota</taxon>
        <taxon>Metazoa</taxon>
        <taxon>Ecdysozoa</taxon>
        <taxon>Arthropoda</taxon>
        <taxon>Hexapoda</taxon>
        <taxon>Insecta</taxon>
        <taxon>Pterygota</taxon>
        <taxon>Neoptera</taxon>
        <taxon>Endopterygota</taxon>
        <taxon>Hymenoptera</taxon>
        <taxon>Apocrita</taxon>
        <taxon>Aculeata</taxon>
        <taxon>Vespoidea</taxon>
        <taxon>Vespidae</taxon>
        <taxon>Eumeninae</taxon>
        <taxon>Odynerus</taxon>
    </lineage>
</organism>
<evidence type="ECO:0000256" key="2">
    <source>
        <dbReference type="PROSITE-ProRule" id="PRU00497"/>
    </source>
</evidence>
<keyword evidence="5" id="KW-1185">Reference proteome</keyword>
<evidence type="ECO:0000256" key="1">
    <source>
        <dbReference type="ARBA" id="ARBA00022460"/>
    </source>
</evidence>
<accession>A0AAD9RFX4</accession>
<feature type="signal peptide" evidence="3">
    <location>
        <begin position="1"/>
        <end position="17"/>
    </location>
</feature>
<evidence type="ECO:0000313" key="5">
    <source>
        <dbReference type="Proteomes" id="UP001258017"/>
    </source>
</evidence>
<evidence type="ECO:0000256" key="3">
    <source>
        <dbReference type="SAM" id="SignalP"/>
    </source>
</evidence>
<dbReference type="GO" id="GO:0062129">
    <property type="term" value="C:chitin-based extracellular matrix"/>
    <property type="evidence" value="ECO:0007669"/>
    <property type="project" value="TreeGrafter"/>
</dbReference>
<feature type="chain" id="PRO_5042150293" evidence="3">
    <location>
        <begin position="18"/>
        <end position="132"/>
    </location>
</feature>
<dbReference type="Proteomes" id="UP001258017">
    <property type="component" value="Unassembled WGS sequence"/>
</dbReference>
<keyword evidence="1 2" id="KW-0193">Cuticle</keyword>
<proteinExistence type="predicted"/>
<dbReference type="InterPro" id="IPR031311">
    <property type="entry name" value="CHIT_BIND_RR_consensus"/>
</dbReference>
<reference evidence="4" key="2">
    <citation type="journal article" date="2023" name="Commun. Biol.">
        <title>Intrasexual cuticular hydrocarbon dimorphism in a wasp sheds light on hydrocarbon biosynthesis genes in Hymenoptera.</title>
        <authorList>
            <person name="Moris V.C."/>
            <person name="Podsiadlowski L."/>
            <person name="Martin S."/>
            <person name="Oeyen J.P."/>
            <person name="Donath A."/>
            <person name="Petersen M."/>
            <person name="Wilbrandt J."/>
            <person name="Misof B."/>
            <person name="Liedtke D."/>
            <person name="Thamm M."/>
            <person name="Scheiner R."/>
            <person name="Schmitt T."/>
            <person name="Niehuis O."/>
        </authorList>
    </citation>
    <scope>NUCLEOTIDE SEQUENCE</scope>
    <source>
        <strain evidence="4">GBR_01_08_01A</strain>
    </source>
</reference>
<keyword evidence="3" id="KW-0732">Signal</keyword>
<dbReference type="AlphaFoldDB" id="A0AAD9RFX4"/>
<sequence>MNRLAITLFALVSVALAIPVEQQQPVKILRQSAVEPGPDGSYNFSYETENGIQVEEQGQAEVQGDVLLKYVTGSFTYTAPDGTPIRVDYTADSDGFHPQGEHLPVAPEVPAHIQRALEYIAAHPEENEEESH</sequence>
<protein>
    <submittedName>
        <fullName evidence="4">Uncharacterized protein</fullName>
    </submittedName>
</protein>
<dbReference type="PROSITE" id="PS00233">
    <property type="entry name" value="CHIT_BIND_RR_1"/>
    <property type="match status" value="1"/>
</dbReference>
<dbReference type="InterPro" id="IPR050468">
    <property type="entry name" value="Cuticle_Struct_Prot"/>
</dbReference>
<name>A0AAD9RFX4_9HYME</name>
<dbReference type="GO" id="GO:0008010">
    <property type="term" value="F:structural constituent of chitin-based larval cuticle"/>
    <property type="evidence" value="ECO:0007669"/>
    <property type="project" value="TreeGrafter"/>
</dbReference>
<dbReference type="EMBL" id="JAIFRP010000119">
    <property type="protein sequence ID" value="KAK2579014.1"/>
    <property type="molecule type" value="Genomic_DNA"/>
</dbReference>
<reference evidence="4" key="1">
    <citation type="submission" date="2021-08" db="EMBL/GenBank/DDBJ databases">
        <authorList>
            <person name="Misof B."/>
            <person name="Oliver O."/>
            <person name="Podsiadlowski L."/>
            <person name="Donath A."/>
            <person name="Peters R."/>
            <person name="Mayer C."/>
            <person name="Rust J."/>
            <person name="Gunkel S."/>
            <person name="Lesny P."/>
            <person name="Martin S."/>
            <person name="Oeyen J.P."/>
            <person name="Petersen M."/>
            <person name="Panagiotis P."/>
            <person name="Wilbrandt J."/>
            <person name="Tanja T."/>
        </authorList>
    </citation>
    <scope>NUCLEOTIDE SEQUENCE</scope>
    <source>
        <strain evidence="4">GBR_01_08_01A</strain>
        <tissue evidence="4">Thorax + abdomen</tissue>
    </source>
</reference>
<dbReference type="PROSITE" id="PS51155">
    <property type="entry name" value="CHIT_BIND_RR_2"/>
    <property type="match status" value="1"/>
</dbReference>
<dbReference type="Pfam" id="PF00379">
    <property type="entry name" value="Chitin_bind_4"/>
    <property type="match status" value="1"/>
</dbReference>
<dbReference type="PANTHER" id="PTHR10380">
    <property type="entry name" value="CUTICLE PROTEIN"/>
    <property type="match status" value="1"/>
</dbReference>
<dbReference type="PANTHER" id="PTHR10380:SF241">
    <property type="entry name" value="CUTICULAR PROTEIN 47EG-RELATED"/>
    <property type="match status" value="1"/>
</dbReference>